<dbReference type="AlphaFoldDB" id="A0A6A6GSZ4"/>
<organism evidence="2 3">
    <name type="scientific">Viridothelium virens</name>
    <name type="common">Speckled blister lichen</name>
    <name type="synonym">Trypethelium virens</name>
    <dbReference type="NCBI Taxonomy" id="1048519"/>
    <lineage>
        <taxon>Eukaryota</taxon>
        <taxon>Fungi</taxon>
        <taxon>Dikarya</taxon>
        <taxon>Ascomycota</taxon>
        <taxon>Pezizomycotina</taxon>
        <taxon>Dothideomycetes</taxon>
        <taxon>Dothideomycetes incertae sedis</taxon>
        <taxon>Trypetheliales</taxon>
        <taxon>Trypetheliaceae</taxon>
        <taxon>Viridothelium</taxon>
    </lineage>
</organism>
<keyword evidence="3" id="KW-1185">Reference proteome</keyword>
<evidence type="ECO:0000256" key="1">
    <source>
        <dbReference type="SAM" id="MobiDB-lite"/>
    </source>
</evidence>
<dbReference type="Proteomes" id="UP000800092">
    <property type="component" value="Unassembled WGS sequence"/>
</dbReference>
<evidence type="ECO:0000313" key="2">
    <source>
        <dbReference type="EMBL" id="KAF2228620.1"/>
    </source>
</evidence>
<proteinExistence type="predicted"/>
<name>A0A6A6GSZ4_VIRVR</name>
<sequence length="408" mass="46917">MSCRSPCGLLGSAVLPNTNPNLEVHPIYDKTYQGKPFPSDGLKSGGSTRNDKYPKTETWSVWEEFNLENVRKLFDERLSATLQRDFDLQDFSQIHPYFYRISDEDSFQSFVIKYNQSVVLEALDKTAHELLRQEVVMVRGGQAKVLFYPKWNPDWGGRSHSRGTTNILPGETKSSRVFNSRTLMDNIQEEGGVEEPETDYLWPVRQLLAYCVDGHMRYGYIITNEELMVVRVGTRKPRDVNASQKELRKIIARNPFVEWQFIPWKHDNKNDVLTVNLALWVLHLLAANNGLLDWEYASLKEERLLNEPSLQPQLHYDETSRTPALQPESQQSVQPTTSFEESQSHADSQQNSRTYSSPEYDSGDIPLISQQPASQRSSESNTSQKSHQGRKRSAQHNPIGSRKNLRRK</sequence>
<protein>
    <submittedName>
        <fullName evidence="2">Uncharacterized protein</fullName>
    </submittedName>
</protein>
<dbReference type="OrthoDB" id="3944737at2759"/>
<feature type="compositionally biased region" description="Polar residues" evidence="1">
    <location>
        <begin position="368"/>
        <end position="386"/>
    </location>
</feature>
<reference evidence="2" key="1">
    <citation type="journal article" date="2020" name="Stud. Mycol.">
        <title>101 Dothideomycetes genomes: a test case for predicting lifestyles and emergence of pathogens.</title>
        <authorList>
            <person name="Haridas S."/>
            <person name="Albert R."/>
            <person name="Binder M."/>
            <person name="Bloem J."/>
            <person name="Labutti K."/>
            <person name="Salamov A."/>
            <person name="Andreopoulos B."/>
            <person name="Baker S."/>
            <person name="Barry K."/>
            <person name="Bills G."/>
            <person name="Bluhm B."/>
            <person name="Cannon C."/>
            <person name="Castanera R."/>
            <person name="Culley D."/>
            <person name="Daum C."/>
            <person name="Ezra D."/>
            <person name="Gonzalez J."/>
            <person name="Henrissat B."/>
            <person name="Kuo A."/>
            <person name="Liang C."/>
            <person name="Lipzen A."/>
            <person name="Lutzoni F."/>
            <person name="Magnuson J."/>
            <person name="Mondo S."/>
            <person name="Nolan M."/>
            <person name="Ohm R."/>
            <person name="Pangilinan J."/>
            <person name="Park H.-J."/>
            <person name="Ramirez L."/>
            <person name="Alfaro M."/>
            <person name="Sun H."/>
            <person name="Tritt A."/>
            <person name="Yoshinaga Y."/>
            <person name="Zwiers L.-H."/>
            <person name="Turgeon B."/>
            <person name="Goodwin S."/>
            <person name="Spatafora J."/>
            <person name="Crous P."/>
            <person name="Grigoriev I."/>
        </authorList>
    </citation>
    <scope>NUCLEOTIDE SEQUENCE</scope>
    <source>
        <strain evidence="2">Tuck. ex Michener</strain>
    </source>
</reference>
<accession>A0A6A6GSZ4</accession>
<evidence type="ECO:0000313" key="3">
    <source>
        <dbReference type="Proteomes" id="UP000800092"/>
    </source>
</evidence>
<dbReference type="EMBL" id="ML991905">
    <property type="protein sequence ID" value="KAF2228620.1"/>
    <property type="molecule type" value="Genomic_DNA"/>
</dbReference>
<feature type="compositionally biased region" description="Polar residues" evidence="1">
    <location>
        <begin position="321"/>
        <end position="359"/>
    </location>
</feature>
<gene>
    <name evidence="2" type="ORF">EV356DRAFT_581463</name>
</gene>
<feature type="region of interest" description="Disordered" evidence="1">
    <location>
        <begin position="318"/>
        <end position="408"/>
    </location>
</feature>